<evidence type="ECO:0000313" key="2">
    <source>
        <dbReference type="Proteomes" id="UP000264036"/>
    </source>
</evidence>
<dbReference type="AlphaFoldDB" id="A0A356LCS5"/>
<dbReference type="EMBL" id="DOEK01000004">
    <property type="protein sequence ID" value="HBP28315.1"/>
    <property type="molecule type" value="Genomic_DNA"/>
</dbReference>
<comment type="caution">
    <text evidence="1">The sequence shown here is derived from an EMBL/GenBank/DDBJ whole genome shotgun (WGS) entry which is preliminary data.</text>
</comment>
<sequence>MIFHILNILYVFAFFGCRGVAPHPGRAGFLRRYCIAFKLLGMSLVMGLAGCQSLVLEGSSAGAGIAGAALAQKVTDNAAVTTGIGVGVQAATRSAVQYVQREMHGYTQEVIATAAGSLKEGEVANWKSIHSIPMEPNEQGRVTVSRVISQGLLECKEIVYSVDSEENSMPRNEFYVASICKDGPRWAWATAEPAVSRWGALQ</sequence>
<proteinExistence type="predicted"/>
<organism evidence="1 2">
    <name type="scientific">Advenella kashmirensis</name>
    <dbReference type="NCBI Taxonomy" id="310575"/>
    <lineage>
        <taxon>Bacteria</taxon>
        <taxon>Pseudomonadati</taxon>
        <taxon>Pseudomonadota</taxon>
        <taxon>Betaproteobacteria</taxon>
        <taxon>Burkholderiales</taxon>
        <taxon>Alcaligenaceae</taxon>
    </lineage>
</organism>
<dbReference type="Proteomes" id="UP000264036">
    <property type="component" value="Unassembled WGS sequence"/>
</dbReference>
<evidence type="ECO:0000313" key="1">
    <source>
        <dbReference type="EMBL" id="HBP28315.1"/>
    </source>
</evidence>
<name>A0A356LCS5_9BURK</name>
<accession>A0A356LCS5</accession>
<reference evidence="1 2" key="1">
    <citation type="journal article" date="2018" name="Nat. Biotechnol.">
        <title>A standardized bacterial taxonomy based on genome phylogeny substantially revises the tree of life.</title>
        <authorList>
            <person name="Parks D.H."/>
            <person name="Chuvochina M."/>
            <person name="Waite D.W."/>
            <person name="Rinke C."/>
            <person name="Skarshewski A."/>
            <person name="Chaumeil P.A."/>
            <person name="Hugenholtz P."/>
        </authorList>
    </citation>
    <scope>NUCLEOTIDE SEQUENCE [LARGE SCALE GENOMIC DNA]</scope>
    <source>
        <strain evidence="1">UBA10707</strain>
    </source>
</reference>
<gene>
    <name evidence="1" type="ORF">DD666_02730</name>
</gene>
<protein>
    <submittedName>
        <fullName evidence="1">Uncharacterized protein</fullName>
    </submittedName>
</protein>